<evidence type="ECO:0000313" key="2">
    <source>
        <dbReference type="EMBL" id="ONK58744.1"/>
    </source>
</evidence>
<feature type="region of interest" description="Disordered" evidence="1">
    <location>
        <begin position="1"/>
        <end position="32"/>
    </location>
</feature>
<sequence>MIEGGGGYNAVGPAQGLDHHSMIGDEEPVRDSTQTMRLHFNGDDGVLRDRMLVGEETRQFKDLCFGYDDEDDDMECCVVCLHESDKDAEISQVSQHAATSSTGLVLKAGCRITAAPPALPVACPSLRFHCNAFHD</sequence>
<evidence type="ECO:0000313" key="3">
    <source>
        <dbReference type="Proteomes" id="UP000243459"/>
    </source>
</evidence>
<feature type="compositionally biased region" description="Basic and acidic residues" evidence="1">
    <location>
        <begin position="17"/>
        <end position="30"/>
    </location>
</feature>
<organism evidence="2 3">
    <name type="scientific">Asparagus officinalis</name>
    <name type="common">Garden asparagus</name>
    <dbReference type="NCBI Taxonomy" id="4686"/>
    <lineage>
        <taxon>Eukaryota</taxon>
        <taxon>Viridiplantae</taxon>
        <taxon>Streptophyta</taxon>
        <taxon>Embryophyta</taxon>
        <taxon>Tracheophyta</taxon>
        <taxon>Spermatophyta</taxon>
        <taxon>Magnoliopsida</taxon>
        <taxon>Liliopsida</taxon>
        <taxon>Asparagales</taxon>
        <taxon>Asparagaceae</taxon>
        <taxon>Asparagoideae</taxon>
        <taxon>Asparagus</taxon>
    </lineage>
</organism>
<accession>A0A5P1E845</accession>
<protein>
    <submittedName>
        <fullName evidence="2">Uncharacterized protein</fullName>
    </submittedName>
</protein>
<evidence type="ECO:0000256" key="1">
    <source>
        <dbReference type="SAM" id="MobiDB-lite"/>
    </source>
</evidence>
<keyword evidence="3" id="KW-1185">Reference proteome</keyword>
<dbReference type="EMBL" id="CM007389">
    <property type="protein sequence ID" value="ONK58744.1"/>
    <property type="molecule type" value="Genomic_DNA"/>
</dbReference>
<proteinExistence type="predicted"/>
<dbReference type="AlphaFoldDB" id="A0A5P1E845"/>
<reference evidence="3" key="1">
    <citation type="journal article" date="2017" name="Nat. Commun.">
        <title>The asparagus genome sheds light on the origin and evolution of a young Y chromosome.</title>
        <authorList>
            <person name="Harkess A."/>
            <person name="Zhou J."/>
            <person name="Xu C."/>
            <person name="Bowers J.E."/>
            <person name="Van der Hulst R."/>
            <person name="Ayyampalayam S."/>
            <person name="Mercati F."/>
            <person name="Riccardi P."/>
            <person name="McKain M.R."/>
            <person name="Kakrana A."/>
            <person name="Tang H."/>
            <person name="Ray J."/>
            <person name="Groenendijk J."/>
            <person name="Arikit S."/>
            <person name="Mathioni S.M."/>
            <person name="Nakano M."/>
            <person name="Shan H."/>
            <person name="Telgmann-Rauber A."/>
            <person name="Kanno A."/>
            <person name="Yue Z."/>
            <person name="Chen H."/>
            <person name="Li W."/>
            <person name="Chen Y."/>
            <person name="Xu X."/>
            <person name="Zhang Y."/>
            <person name="Luo S."/>
            <person name="Chen H."/>
            <person name="Gao J."/>
            <person name="Mao Z."/>
            <person name="Pires J.C."/>
            <person name="Luo M."/>
            <person name="Kudrna D."/>
            <person name="Wing R.A."/>
            <person name="Meyers B.C."/>
            <person name="Yi K."/>
            <person name="Kong H."/>
            <person name="Lavrijsen P."/>
            <person name="Sunseri F."/>
            <person name="Falavigna A."/>
            <person name="Ye Y."/>
            <person name="Leebens-Mack J.H."/>
            <person name="Chen G."/>
        </authorList>
    </citation>
    <scope>NUCLEOTIDE SEQUENCE [LARGE SCALE GENOMIC DNA]</scope>
    <source>
        <strain evidence="3">cv. DH0086</strain>
    </source>
</reference>
<dbReference type="Proteomes" id="UP000243459">
    <property type="component" value="Chromosome 9"/>
</dbReference>
<gene>
    <name evidence="2" type="ORF">A4U43_C09F16210</name>
</gene>
<name>A0A5P1E845_ASPOF</name>
<dbReference type="Gramene" id="ONK58744">
    <property type="protein sequence ID" value="ONK58744"/>
    <property type="gene ID" value="A4U43_C09F16210"/>
</dbReference>